<dbReference type="AlphaFoldDB" id="A0AA38IHJ6"/>
<comment type="caution">
    <text evidence="1">The sequence shown here is derived from an EMBL/GenBank/DDBJ whole genome shotgun (WGS) entry which is preliminary data.</text>
</comment>
<organism evidence="1 2">
    <name type="scientific">Zophobas morio</name>
    <dbReference type="NCBI Taxonomy" id="2755281"/>
    <lineage>
        <taxon>Eukaryota</taxon>
        <taxon>Metazoa</taxon>
        <taxon>Ecdysozoa</taxon>
        <taxon>Arthropoda</taxon>
        <taxon>Hexapoda</taxon>
        <taxon>Insecta</taxon>
        <taxon>Pterygota</taxon>
        <taxon>Neoptera</taxon>
        <taxon>Endopterygota</taxon>
        <taxon>Coleoptera</taxon>
        <taxon>Polyphaga</taxon>
        <taxon>Cucujiformia</taxon>
        <taxon>Tenebrionidae</taxon>
        <taxon>Zophobas</taxon>
    </lineage>
</organism>
<evidence type="ECO:0000313" key="2">
    <source>
        <dbReference type="Proteomes" id="UP001168821"/>
    </source>
</evidence>
<sequence>MFERVSQLRRRGEGCRWWSRWGRPLLYIFLPRPCPTRKKSTFINLVRDICAHNFRDPAIKLRPERERSGVRSTISRLLYLLFDFVYIIFKLEAETDNSERHIHFSTVHCATSNSNSLRNKENKKIRRELCVD</sequence>
<dbReference type="EMBL" id="JALNTZ010000004">
    <property type="protein sequence ID" value="KAJ3655263.1"/>
    <property type="molecule type" value="Genomic_DNA"/>
</dbReference>
<reference evidence="1" key="1">
    <citation type="journal article" date="2023" name="G3 (Bethesda)">
        <title>Whole genome assemblies of Zophobas morio and Tenebrio molitor.</title>
        <authorList>
            <person name="Kaur S."/>
            <person name="Stinson S.A."/>
            <person name="diCenzo G.C."/>
        </authorList>
    </citation>
    <scope>NUCLEOTIDE SEQUENCE</scope>
    <source>
        <strain evidence="1">QUZm001</strain>
    </source>
</reference>
<keyword evidence="2" id="KW-1185">Reference proteome</keyword>
<name>A0AA38IHJ6_9CUCU</name>
<protein>
    <submittedName>
        <fullName evidence="1">Uncharacterized protein</fullName>
    </submittedName>
</protein>
<dbReference type="Proteomes" id="UP001168821">
    <property type="component" value="Unassembled WGS sequence"/>
</dbReference>
<gene>
    <name evidence="1" type="ORF">Zmor_014399</name>
</gene>
<proteinExistence type="predicted"/>
<evidence type="ECO:0000313" key="1">
    <source>
        <dbReference type="EMBL" id="KAJ3655263.1"/>
    </source>
</evidence>
<accession>A0AA38IHJ6</accession>